<dbReference type="OrthoDB" id="5367275at2759"/>
<comment type="caution">
    <text evidence="2">The sequence shown here is derived from an EMBL/GenBank/DDBJ whole genome shotgun (WGS) entry which is preliminary data.</text>
</comment>
<reference evidence="2" key="1">
    <citation type="submission" date="2020-02" db="EMBL/GenBank/DDBJ databases">
        <authorList>
            <person name="Palmer J.M."/>
        </authorList>
    </citation>
    <scope>NUCLEOTIDE SEQUENCE</scope>
    <source>
        <strain evidence="2">EPUS1.4</strain>
        <tissue evidence="2">Thallus</tissue>
    </source>
</reference>
<keyword evidence="3" id="KW-1185">Reference proteome</keyword>
<evidence type="ECO:0000256" key="1">
    <source>
        <dbReference type="SAM" id="Phobius"/>
    </source>
</evidence>
<feature type="transmembrane region" description="Helical" evidence="1">
    <location>
        <begin position="12"/>
        <end position="32"/>
    </location>
</feature>
<keyword evidence="1" id="KW-0472">Membrane</keyword>
<gene>
    <name evidence="2" type="ORF">GJ744_008835</name>
</gene>
<dbReference type="Proteomes" id="UP000606974">
    <property type="component" value="Unassembled WGS sequence"/>
</dbReference>
<accession>A0A8H7AUR0</accession>
<evidence type="ECO:0000313" key="3">
    <source>
        <dbReference type="Proteomes" id="UP000606974"/>
    </source>
</evidence>
<name>A0A8H7AUR0_9EURO</name>
<dbReference type="AlphaFoldDB" id="A0A8H7AUR0"/>
<evidence type="ECO:0000313" key="2">
    <source>
        <dbReference type="EMBL" id="KAF7513541.1"/>
    </source>
</evidence>
<dbReference type="EMBL" id="JAACFV010000005">
    <property type="protein sequence ID" value="KAF7513541.1"/>
    <property type="molecule type" value="Genomic_DNA"/>
</dbReference>
<proteinExistence type="predicted"/>
<organism evidence="2 3">
    <name type="scientific">Endocarpon pusillum</name>
    <dbReference type="NCBI Taxonomy" id="364733"/>
    <lineage>
        <taxon>Eukaryota</taxon>
        <taxon>Fungi</taxon>
        <taxon>Dikarya</taxon>
        <taxon>Ascomycota</taxon>
        <taxon>Pezizomycotina</taxon>
        <taxon>Eurotiomycetes</taxon>
        <taxon>Chaetothyriomycetidae</taxon>
        <taxon>Verrucariales</taxon>
        <taxon>Verrucariaceae</taxon>
        <taxon>Endocarpon</taxon>
    </lineage>
</organism>
<sequence>MVLLTSSSISVVLSSGVVCMFTFLLFLSGYVVQQQTVRSLQAALHAPPMPTPTLPVYFQKGHESERTEVANATEPVGKNAGETEIEFPEERRQSGFQTFIKSDPEPTAPPSSEAEMEVQPLVLGEADTETSPAAQPPTQSVLSDERIKIVEQIPLTAPSTPEPASESSARLAYAQLLSNPSQICSALLFFKQQMEHGDPDISRIILYPSLWDEDTSSDAYSNAITLMQLVKDQYKITYNSCTVEDSSGERSIEKELIAHLATDNWGHDRIMYLRSPGLALNIPALDSALQASKRNSSLSRGWASASAEPSADPPILLISDEGTHMPRGSNRRLIAKAFTSHTNHHENEMDVEAAARTAAYVHFDEGELEHRRTEKEWYGGVFEKYERGRAEVCRDISFDDKRTELRKTKKRGWR</sequence>
<keyword evidence="1" id="KW-0812">Transmembrane</keyword>
<keyword evidence="1" id="KW-1133">Transmembrane helix</keyword>
<protein>
    <submittedName>
        <fullName evidence="2">Uncharacterized protein</fullName>
    </submittedName>
</protein>